<keyword evidence="2" id="KW-0343">GTPase activation</keyword>
<dbReference type="InterPro" id="IPR051576">
    <property type="entry name" value="PX-Rho_GAP"/>
</dbReference>
<comment type="caution">
    <text evidence="6">The sequence shown here is derived from an EMBL/GenBank/DDBJ whole genome shotgun (WGS) entry which is preliminary data.</text>
</comment>
<reference evidence="6 7" key="1">
    <citation type="submission" date="2023-08" db="EMBL/GenBank/DDBJ databases">
        <title>A Necator americanus chromosomal reference genome.</title>
        <authorList>
            <person name="Ilik V."/>
            <person name="Petrzelkova K.J."/>
            <person name="Pardy F."/>
            <person name="Fuh T."/>
            <person name="Niatou-Singa F.S."/>
            <person name="Gouil Q."/>
            <person name="Baker L."/>
            <person name="Ritchie M.E."/>
            <person name="Jex A.R."/>
            <person name="Gazzola D."/>
            <person name="Li H."/>
            <person name="Toshio Fujiwara R."/>
            <person name="Zhan B."/>
            <person name="Aroian R.V."/>
            <person name="Pafco B."/>
            <person name="Schwarz E.M."/>
        </authorList>
    </citation>
    <scope>NUCLEOTIDE SEQUENCE [LARGE SCALE GENOMIC DNA]</scope>
    <source>
        <strain evidence="6 7">Aroian</strain>
        <tissue evidence="6">Whole animal</tissue>
    </source>
</reference>
<dbReference type="InterPro" id="IPR036028">
    <property type="entry name" value="SH3-like_dom_sf"/>
</dbReference>
<dbReference type="Gene3D" id="2.30.30.40">
    <property type="entry name" value="SH3 Domains"/>
    <property type="match status" value="1"/>
</dbReference>
<dbReference type="PROSITE" id="PS50002">
    <property type="entry name" value="SH3"/>
    <property type="match status" value="1"/>
</dbReference>
<keyword evidence="4" id="KW-0732">Signal</keyword>
<evidence type="ECO:0000313" key="6">
    <source>
        <dbReference type="EMBL" id="KAK6764964.1"/>
    </source>
</evidence>
<dbReference type="SUPFAM" id="SSF50044">
    <property type="entry name" value="SH3-domain"/>
    <property type="match status" value="1"/>
</dbReference>
<dbReference type="PANTHER" id="PTHR15729">
    <property type="entry name" value="CDC42 GTPASE-ACTIVATING PROTEIN"/>
    <property type="match status" value="1"/>
</dbReference>
<evidence type="ECO:0000256" key="2">
    <source>
        <dbReference type="ARBA" id="ARBA00022468"/>
    </source>
</evidence>
<name>A0ABR1EQQ8_NECAM</name>
<dbReference type="Proteomes" id="UP001303046">
    <property type="component" value="Unassembled WGS sequence"/>
</dbReference>
<feature type="domain" description="SH3" evidence="5">
    <location>
        <begin position="144"/>
        <end position="222"/>
    </location>
</feature>
<evidence type="ECO:0000256" key="3">
    <source>
        <dbReference type="PROSITE-ProRule" id="PRU00192"/>
    </source>
</evidence>
<feature type="signal peptide" evidence="4">
    <location>
        <begin position="1"/>
        <end position="21"/>
    </location>
</feature>
<organism evidence="6 7">
    <name type="scientific">Necator americanus</name>
    <name type="common">Human hookworm</name>
    <dbReference type="NCBI Taxonomy" id="51031"/>
    <lineage>
        <taxon>Eukaryota</taxon>
        <taxon>Metazoa</taxon>
        <taxon>Ecdysozoa</taxon>
        <taxon>Nematoda</taxon>
        <taxon>Chromadorea</taxon>
        <taxon>Rhabditida</taxon>
        <taxon>Rhabditina</taxon>
        <taxon>Rhabditomorpha</taxon>
        <taxon>Strongyloidea</taxon>
        <taxon>Ancylostomatidae</taxon>
        <taxon>Bunostominae</taxon>
        <taxon>Necator</taxon>
    </lineage>
</organism>
<feature type="chain" id="PRO_5045476405" description="SH3 domain-containing protein" evidence="4">
    <location>
        <begin position="22"/>
        <end position="308"/>
    </location>
</feature>
<evidence type="ECO:0000256" key="4">
    <source>
        <dbReference type="SAM" id="SignalP"/>
    </source>
</evidence>
<sequence>MRYVGCSHWFGVLIWTQGSLTGGQNSAVAITHQNQIGLQNRMLVSKAVLQEHCMVLIVVYRTSRNDADTNKRQWNDATTAHSNKLQSSEANIETYHPEILEQYTTRFSQLTGSIITCYPVLKFLEVDCRGGHFEPAEDTPINTPAIAAAVVTKEFEPTSESHLRLRVGDIVSIIEMNSGPQRESAFWKAKLTIANRGRNQDSHAKMVEVGSFPSDCVHLIDDRRVSCRLAISKKVEVTPASSMILELVNDHFNTPNLPPLWNSIQYSVSLLIVWACIVFIRSLPSKTSSKKLISFHTFRLFTKTATVL</sequence>
<keyword evidence="7" id="KW-1185">Reference proteome</keyword>
<dbReference type="EMBL" id="JAVFWL010000006">
    <property type="protein sequence ID" value="KAK6764964.1"/>
    <property type="molecule type" value="Genomic_DNA"/>
</dbReference>
<keyword evidence="1 3" id="KW-0728">SH3 domain</keyword>
<proteinExistence type="predicted"/>
<accession>A0ABR1EQQ8</accession>
<evidence type="ECO:0000313" key="7">
    <source>
        <dbReference type="Proteomes" id="UP001303046"/>
    </source>
</evidence>
<evidence type="ECO:0000256" key="1">
    <source>
        <dbReference type="ARBA" id="ARBA00022443"/>
    </source>
</evidence>
<protein>
    <recommendedName>
        <fullName evidence="5">SH3 domain-containing protein</fullName>
    </recommendedName>
</protein>
<evidence type="ECO:0000259" key="5">
    <source>
        <dbReference type="PROSITE" id="PS50002"/>
    </source>
</evidence>
<gene>
    <name evidence="6" type="primary">Necator_chrX.g25216</name>
    <name evidence="6" type="ORF">RB195_025050</name>
</gene>
<dbReference type="InterPro" id="IPR001452">
    <property type="entry name" value="SH3_domain"/>
</dbReference>
<dbReference type="Pfam" id="PF07653">
    <property type="entry name" value="SH3_2"/>
    <property type="match status" value="1"/>
</dbReference>
<dbReference type="PANTHER" id="PTHR15729:SF10">
    <property type="entry name" value="GTPASE-ACTIVATING PROTEIN CDGAPR"/>
    <property type="match status" value="1"/>
</dbReference>